<dbReference type="eggNOG" id="ENOG5032TM8">
    <property type="taxonomic scope" value="Bacteria"/>
</dbReference>
<sequence>MGRKKYIESEQDKLDRMQRLTEAIAEIESYLQFFEDKGEQADSGCWVVRYQVRQKDKIYWYYKLQADRRIFEQKNSQSLSKYQHLGKAGTIAHVDAVMGVLRRTIITELESTLISLKSCVVDIAYDEEHKSR</sequence>
<keyword evidence="2" id="KW-1185">Reference proteome</keyword>
<name>A3IM97_9CHRO</name>
<dbReference type="Proteomes" id="UP000003781">
    <property type="component" value="Unassembled WGS sequence"/>
</dbReference>
<evidence type="ECO:0000313" key="1">
    <source>
        <dbReference type="EMBL" id="EAZ92553.1"/>
    </source>
</evidence>
<dbReference type="OrthoDB" id="427496at2"/>
<comment type="caution">
    <text evidence="1">The sequence shown here is derived from an EMBL/GenBank/DDBJ whole genome shotgun (WGS) entry which is preliminary data.</text>
</comment>
<dbReference type="EMBL" id="AAXW01000006">
    <property type="protein sequence ID" value="EAZ92553.1"/>
    <property type="molecule type" value="Genomic_DNA"/>
</dbReference>
<evidence type="ECO:0000313" key="2">
    <source>
        <dbReference type="Proteomes" id="UP000003781"/>
    </source>
</evidence>
<gene>
    <name evidence="1" type="ORF">CY0110_02469</name>
</gene>
<reference evidence="1 2" key="1">
    <citation type="submission" date="2007-03" db="EMBL/GenBank/DDBJ databases">
        <authorList>
            <person name="Stal L."/>
            <person name="Ferriera S."/>
            <person name="Johnson J."/>
            <person name="Kravitz S."/>
            <person name="Beeson K."/>
            <person name="Sutton G."/>
            <person name="Rogers Y.-H."/>
            <person name="Friedman R."/>
            <person name="Frazier M."/>
            <person name="Venter J.C."/>
        </authorList>
    </citation>
    <scope>NUCLEOTIDE SEQUENCE [LARGE SCALE GENOMIC DNA]</scope>
    <source>
        <strain evidence="1 2">CCY0110</strain>
    </source>
</reference>
<dbReference type="RefSeq" id="WP_008274478.1">
    <property type="nucleotide sequence ID" value="NZ_AAXW01000006.1"/>
</dbReference>
<dbReference type="AlphaFoldDB" id="A3IM97"/>
<protein>
    <submittedName>
        <fullName evidence="1">Uncharacterized protein</fullName>
    </submittedName>
</protein>
<organism evidence="1 2">
    <name type="scientific">Crocosphaera chwakensis CCY0110</name>
    <dbReference type="NCBI Taxonomy" id="391612"/>
    <lineage>
        <taxon>Bacteria</taxon>
        <taxon>Bacillati</taxon>
        <taxon>Cyanobacteriota</taxon>
        <taxon>Cyanophyceae</taxon>
        <taxon>Oscillatoriophycideae</taxon>
        <taxon>Chroococcales</taxon>
        <taxon>Aphanothecaceae</taxon>
        <taxon>Crocosphaera</taxon>
        <taxon>Crocosphaera chwakensis</taxon>
    </lineage>
</organism>
<proteinExistence type="predicted"/>
<accession>A3IM97</accession>